<name>A0A1F7YWH5_9BACT</name>
<evidence type="ECO:0000256" key="1">
    <source>
        <dbReference type="SAM" id="Coils"/>
    </source>
</evidence>
<sequence>MFSLIASLVLLANTVTPSSVQRYRGAIEEFRANRQQALDEIRQNREELREKLSEIRDERKQKIIENLAERIVNVNNKWVEHWNNVLERLSGILAKIEVRLPDTDTSAAEAAIASAQEAVNTQAGKTYDIE</sequence>
<evidence type="ECO:0000313" key="2">
    <source>
        <dbReference type="EMBL" id="OGM31683.1"/>
    </source>
</evidence>
<dbReference type="EMBL" id="MGGP01000022">
    <property type="protein sequence ID" value="OGM31683.1"/>
    <property type="molecule type" value="Genomic_DNA"/>
</dbReference>
<organism evidence="2 3">
    <name type="scientific">Candidatus Woesebacteria bacterium RIFCSPHIGHO2_01_FULL_44_21</name>
    <dbReference type="NCBI Taxonomy" id="1802503"/>
    <lineage>
        <taxon>Bacteria</taxon>
        <taxon>Candidatus Woeseibacteriota</taxon>
    </lineage>
</organism>
<dbReference type="SUPFAM" id="SSF58113">
    <property type="entry name" value="Apolipoprotein A-I"/>
    <property type="match status" value="1"/>
</dbReference>
<reference evidence="2 3" key="1">
    <citation type="journal article" date="2016" name="Nat. Commun.">
        <title>Thousands of microbial genomes shed light on interconnected biogeochemical processes in an aquifer system.</title>
        <authorList>
            <person name="Anantharaman K."/>
            <person name="Brown C.T."/>
            <person name="Hug L.A."/>
            <person name="Sharon I."/>
            <person name="Castelle C.J."/>
            <person name="Probst A.J."/>
            <person name="Thomas B.C."/>
            <person name="Singh A."/>
            <person name="Wilkins M.J."/>
            <person name="Karaoz U."/>
            <person name="Brodie E.L."/>
            <person name="Williams K.H."/>
            <person name="Hubbard S.S."/>
            <person name="Banfield J.F."/>
        </authorList>
    </citation>
    <scope>NUCLEOTIDE SEQUENCE [LARGE SCALE GENOMIC DNA]</scope>
</reference>
<dbReference type="Proteomes" id="UP000178870">
    <property type="component" value="Unassembled WGS sequence"/>
</dbReference>
<keyword evidence="1" id="KW-0175">Coiled coil</keyword>
<protein>
    <submittedName>
        <fullName evidence="2">Uncharacterized protein</fullName>
    </submittedName>
</protein>
<evidence type="ECO:0000313" key="3">
    <source>
        <dbReference type="Proteomes" id="UP000178870"/>
    </source>
</evidence>
<gene>
    <name evidence="2" type="ORF">A2803_04610</name>
</gene>
<feature type="coiled-coil region" evidence="1">
    <location>
        <begin position="20"/>
        <end position="65"/>
    </location>
</feature>
<proteinExistence type="predicted"/>
<accession>A0A1F7YWH5</accession>
<dbReference type="AlphaFoldDB" id="A0A1F7YWH5"/>
<comment type="caution">
    <text evidence="2">The sequence shown here is derived from an EMBL/GenBank/DDBJ whole genome shotgun (WGS) entry which is preliminary data.</text>
</comment>